<proteinExistence type="predicted"/>
<evidence type="ECO:0000313" key="2">
    <source>
        <dbReference type="EMBL" id="XDV69529.1"/>
    </source>
</evidence>
<gene>
    <name evidence="2" type="ORF">ABQM86_11025</name>
</gene>
<dbReference type="Gene3D" id="3.40.50.11090">
    <property type="match status" value="1"/>
</dbReference>
<dbReference type="Pfam" id="PF21374">
    <property type="entry name" value="WsaF_N"/>
    <property type="match status" value="1"/>
</dbReference>
<dbReference type="SUPFAM" id="SSF53756">
    <property type="entry name" value="UDP-Glycosyltransferase/glycogen phosphorylase"/>
    <property type="match status" value="1"/>
</dbReference>
<dbReference type="EMBL" id="CP165735">
    <property type="protein sequence ID" value="XDV69529.1"/>
    <property type="molecule type" value="Genomic_DNA"/>
</dbReference>
<sequence length="422" mass="45955">MKPITLSTARLAAQRVRRDGWRPVARVVAAKLVTSAVDAWHLAEPAIPLREEDIMDSRSTARPVPAPATGRLRIGWLCTPPAPGSGGHTTFFRMVEEMEERGHQCTLFLYDTKDDDTSRHEETIHSHWPALRAGVRSATYGMEGVDALIASSWPTAHVAAGRAPGSVHLFYFIQDYEPYFYPRGFLYALAEESYRLGLTNVALGGMIAEVMQEELGEKPQAVVPFGCDTRTYRLSASAGHPPRSGVVYYAKKKVDRRGYLLAKLALERFHTLQPEQEIHIYGDNVTGWNIPVTNHGNLTPTELNSLYNQTIAGLAISFTNISLVPGELLAAGNIPVLNHAPFASGLLNDPDAVWAPGTPAGLAAALADVVNAPDIEDRAAAVAGRKRLDWADSRAAFAHFVEASCARLPQETFEDSLPGGRA</sequence>
<dbReference type="Gene3D" id="3.40.50.2000">
    <property type="entry name" value="Glycogen Phosphorylase B"/>
    <property type="match status" value="1"/>
</dbReference>
<reference evidence="2" key="1">
    <citation type="submission" date="2024-07" db="EMBL/GenBank/DDBJ databases">
        <authorList>
            <person name="Li J."/>
            <person name="Wei H."/>
            <person name="Ma J."/>
        </authorList>
    </citation>
    <scope>NUCLEOTIDE SEQUENCE</scope>
    <source>
        <strain evidence="2">AMU7</strain>
    </source>
</reference>
<dbReference type="InterPro" id="IPR048510">
    <property type="entry name" value="WsaF_N"/>
</dbReference>
<dbReference type="GO" id="GO:0030247">
    <property type="term" value="F:polysaccharide binding"/>
    <property type="evidence" value="ECO:0007669"/>
    <property type="project" value="InterPro"/>
</dbReference>
<evidence type="ECO:0000259" key="1">
    <source>
        <dbReference type="Pfam" id="PF21374"/>
    </source>
</evidence>
<protein>
    <submittedName>
        <fullName evidence="2">Glycosyltransferase family 1 protein</fullName>
    </submittedName>
</protein>
<accession>A0AB39YGY7</accession>
<name>A0AB39YGY7_9MICC</name>
<dbReference type="AlphaFoldDB" id="A0AB39YGY7"/>
<dbReference type="RefSeq" id="WP_369744412.1">
    <property type="nucleotide sequence ID" value="NZ_CP165735.1"/>
</dbReference>
<organism evidence="2">
    <name type="scientific">Paenarthrobacter sp. AMU7</name>
    <dbReference type="NCBI Taxonomy" id="3162492"/>
    <lineage>
        <taxon>Bacteria</taxon>
        <taxon>Bacillati</taxon>
        <taxon>Actinomycetota</taxon>
        <taxon>Actinomycetes</taxon>
        <taxon>Micrococcales</taxon>
        <taxon>Micrococcaceae</taxon>
        <taxon>Paenarthrobacter</taxon>
    </lineage>
</organism>
<feature type="domain" description="WsaF N-terminal" evidence="1">
    <location>
        <begin position="144"/>
        <end position="202"/>
    </location>
</feature>